<reference evidence="2" key="1">
    <citation type="journal article" date="2019" name="Int. J. Syst. Evol. Microbiol.">
        <title>The Global Catalogue of Microorganisms (GCM) 10K type strain sequencing project: providing services to taxonomists for standard genome sequencing and annotation.</title>
        <authorList>
            <consortium name="The Broad Institute Genomics Platform"/>
            <consortium name="The Broad Institute Genome Sequencing Center for Infectious Disease"/>
            <person name="Wu L."/>
            <person name="Ma J."/>
        </authorList>
    </citation>
    <scope>NUCLEOTIDE SEQUENCE [LARGE SCALE GENOMIC DNA]</scope>
    <source>
        <strain evidence="2">CGMCC 1.15931</strain>
    </source>
</reference>
<dbReference type="EMBL" id="BMKG01000001">
    <property type="protein sequence ID" value="GGB82447.1"/>
    <property type="molecule type" value="Genomic_DNA"/>
</dbReference>
<protein>
    <submittedName>
        <fullName evidence="1">Uncharacterized protein</fullName>
    </submittedName>
</protein>
<sequence length="46" mass="4829">MRGLATDAEEVLVDSVRPLRDNPGAGEHALVNAFNTAMVANPIPQA</sequence>
<accession>A0ABQ1JYK1</accession>
<evidence type="ECO:0000313" key="1">
    <source>
        <dbReference type="EMBL" id="GGB82447.1"/>
    </source>
</evidence>
<name>A0ABQ1JYK1_9BURK</name>
<evidence type="ECO:0000313" key="2">
    <source>
        <dbReference type="Proteomes" id="UP000622638"/>
    </source>
</evidence>
<dbReference type="Proteomes" id="UP000622638">
    <property type="component" value="Unassembled WGS sequence"/>
</dbReference>
<keyword evidence="2" id="KW-1185">Reference proteome</keyword>
<organism evidence="1 2">
    <name type="scientific">Pseudoduganella buxea</name>
    <dbReference type="NCBI Taxonomy" id="1949069"/>
    <lineage>
        <taxon>Bacteria</taxon>
        <taxon>Pseudomonadati</taxon>
        <taxon>Pseudomonadota</taxon>
        <taxon>Betaproteobacteria</taxon>
        <taxon>Burkholderiales</taxon>
        <taxon>Oxalobacteraceae</taxon>
        <taxon>Telluria group</taxon>
        <taxon>Pseudoduganella</taxon>
    </lineage>
</organism>
<comment type="caution">
    <text evidence="1">The sequence shown here is derived from an EMBL/GenBank/DDBJ whole genome shotgun (WGS) entry which is preliminary data.</text>
</comment>
<dbReference type="RefSeq" id="WP_371867057.1">
    <property type="nucleotide sequence ID" value="NZ_BMKG01000001.1"/>
</dbReference>
<proteinExistence type="predicted"/>
<gene>
    <name evidence="1" type="ORF">GCM10011572_00420</name>
</gene>